<keyword evidence="3" id="KW-1185">Reference proteome</keyword>
<reference evidence="2" key="2">
    <citation type="submission" date="2023-06" db="EMBL/GenBank/DDBJ databases">
        <authorList>
            <consortium name="Lawrence Berkeley National Laboratory"/>
            <person name="Mondo S.J."/>
            <person name="Hensen N."/>
            <person name="Bonometti L."/>
            <person name="Westerberg I."/>
            <person name="Brannstrom I.O."/>
            <person name="Guillou S."/>
            <person name="Cros-Aarteil S."/>
            <person name="Calhoun S."/>
            <person name="Haridas S."/>
            <person name="Kuo A."/>
            <person name="Pangilinan J."/>
            <person name="Riley R."/>
            <person name="Labutti K."/>
            <person name="Andreopoulos B."/>
            <person name="Lipzen A."/>
            <person name="Chen C."/>
            <person name="Yanf M."/>
            <person name="Daum C."/>
            <person name="Ng V."/>
            <person name="Clum A."/>
            <person name="Steindorff A."/>
            <person name="Ohm R."/>
            <person name="Martin F."/>
            <person name="Silar P."/>
            <person name="Natvig D."/>
            <person name="Lalanne C."/>
            <person name="Gautier V."/>
            <person name="Ament-Velasquez S.L."/>
            <person name="Kruys A."/>
            <person name="Hutchinson M.I."/>
            <person name="Powell A.J."/>
            <person name="Barry K."/>
            <person name="Miller A.N."/>
            <person name="Grigoriev I.V."/>
            <person name="Debuchy R."/>
            <person name="Gladieux P."/>
            <person name="Thoren M.H."/>
            <person name="Johannesson H."/>
        </authorList>
    </citation>
    <scope>NUCLEOTIDE SEQUENCE</scope>
    <source>
        <strain evidence="2">CBS 333.67</strain>
    </source>
</reference>
<dbReference type="GeneID" id="87886314"/>
<protein>
    <submittedName>
        <fullName evidence="2">Uncharacterized protein</fullName>
    </submittedName>
</protein>
<dbReference type="Proteomes" id="UP001273166">
    <property type="component" value="Unassembled WGS sequence"/>
</dbReference>
<proteinExistence type="predicted"/>
<accession>A0AAJ0GS26</accession>
<dbReference type="EMBL" id="JAUDZG010000005">
    <property type="protein sequence ID" value="KAK3304900.1"/>
    <property type="molecule type" value="Genomic_DNA"/>
</dbReference>
<dbReference type="AlphaFoldDB" id="A0AAJ0GS26"/>
<reference evidence="2" key="1">
    <citation type="journal article" date="2023" name="Mol. Phylogenet. Evol.">
        <title>Genome-scale phylogeny and comparative genomics of the fungal order Sordariales.</title>
        <authorList>
            <person name="Hensen N."/>
            <person name="Bonometti L."/>
            <person name="Westerberg I."/>
            <person name="Brannstrom I.O."/>
            <person name="Guillou S."/>
            <person name="Cros-Aarteil S."/>
            <person name="Calhoun S."/>
            <person name="Haridas S."/>
            <person name="Kuo A."/>
            <person name="Mondo S."/>
            <person name="Pangilinan J."/>
            <person name="Riley R."/>
            <person name="LaButti K."/>
            <person name="Andreopoulos B."/>
            <person name="Lipzen A."/>
            <person name="Chen C."/>
            <person name="Yan M."/>
            <person name="Daum C."/>
            <person name="Ng V."/>
            <person name="Clum A."/>
            <person name="Steindorff A."/>
            <person name="Ohm R.A."/>
            <person name="Martin F."/>
            <person name="Silar P."/>
            <person name="Natvig D.O."/>
            <person name="Lalanne C."/>
            <person name="Gautier V."/>
            <person name="Ament-Velasquez S.L."/>
            <person name="Kruys A."/>
            <person name="Hutchinson M.I."/>
            <person name="Powell A.J."/>
            <person name="Barry K."/>
            <person name="Miller A.N."/>
            <person name="Grigoriev I.V."/>
            <person name="Debuchy R."/>
            <person name="Gladieux P."/>
            <person name="Hiltunen Thoren M."/>
            <person name="Johannesson H."/>
        </authorList>
    </citation>
    <scope>NUCLEOTIDE SEQUENCE</scope>
    <source>
        <strain evidence="2">CBS 333.67</strain>
    </source>
</reference>
<name>A0AAJ0GS26_9PEZI</name>
<sequence length="365" mass="40180">MADDCRGPRPQTNAGINGVHASGGAHVDARIDIDNSYNKQLIVNLYLIFLKEFTPDPMKASQLQHRHIRDFVIQSLRASSSGEGVALQMQDPAALEDETNPVKTPAQTQLCLDELVNASAVCSRIEGHEGVYAGYKRGYDLHDSMSFPERISRTCKEAHRDSIQEALKQWLVSSTRSTILTIDGSEYTHIHNWPTRFAVEAVRDAEARGQPVCHHFCGARPRDSEAWPPLVVRHLLAQLPIVHDTGPTNGSVNGRQERLSLLDGDGILNASPASILWMVFRGRMVRANIDSVTIVLDRIDALYGRCRSNDQALESFADFVDGLRWLMHSGPAVRVMVTSGSSEPLEQIRRGVLAGESGDQGAGLD</sequence>
<evidence type="ECO:0000313" key="3">
    <source>
        <dbReference type="Proteomes" id="UP001273166"/>
    </source>
</evidence>
<comment type="caution">
    <text evidence="2">The sequence shown here is derived from an EMBL/GenBank/DDBJ whole genome shotgun (WGS) entry which is preliminary data.</text>
</comment>
<feature type="region of interest" description="Disordered" evidence="1">
    <location>
        <begin position="1"/>
        <end position="21"/>
    </location>
</feature>
<organism evidence="2 3">
    <name type="scientific">Chaetomium strumarium</name>
    <dbReference type="NCBI Taxonomy" id="1170767"/>
    <lineage>
        <taxon>Eukaryota</taxon>
        <taxon>Fungi</taxon>
        <taxon>Dikarya</taxon>
        <taxon>Ascomycota</taxon>
        <taxon>Pezizomycotina</taxon>
        <taxon>Sordariomycetes</taxon>
        <taxon>Sordariomycetidae</taxon>
        <taxon>Sordariales</taxon>
        <taxon>Chaetomiaceae</taxon>
        <taxon>Chaetomium</taxon>
    </lineage>
</organism>
<gene>
    <name evidence="2" type="ORF">B0T15DRAFT_504068</name>
</gene>
<dbReference type="RefSeq" id="XP_062720680.1">
    <property type="nucleotide sequence ID" value="XM_062867485.1"/>
</dbReference>
<evidence type="ECO:0000313" key="2">
    <source>
        <dbReference type="EMBL" id="KAK3304900.1"/>
    </source>
</evidence>
<evidence type="ECO:0000256" key="1">
    <source>
        <dbReference type="SAM" id="MobiDB-lite"/>
    </source>
</evidence>